<accession>A0ABU7UP62</accession>
<reference evidence="4 5" key="1">
    <citation type="submission" date="2023-11" db="EMBL/GenBank/DDBJ databases">
        <title>Draft genome sequence of a psychrophilic Clostridium strain from permafrost water brine.</title>
        <authorList>
            <person name="Shcherbakova V.A."/>
            <person name="Trubitsyn V.E."/>
            <person name="Zakharyuk A.G."/>
        </authorList>
    </citation>
    <scope>NUCLEOTIDE SEQUENCE [LARGE SCALE GENOMIC DNA]</scope>
    <source>
        <strain evidence="4 5">14F</strain>
    </source>
</reference>
<evidence type="ECO:0000259" key="3">
    <source>
        <dbReference type="Pfam" id="PF25137"/>
    </source>
</evidence>
<proteinExistence type="predicted"/>
<dbReference type="InterPro" id="IPR001670">
    <property type="entry name" value="ADH_Fe/GldA"/>
</dbReference>
<comment type="caution">
    <text evidence="4">The sequence shown here is derived from an EMBL/GenBank/DDBJ whole genome shotgun (WGS) entry which is preliminary data.</text>
</comment>
<feature type="domain" description="Alcohol dehydrogenase iron-type/glycerol dehydrogenase GldA" evidence="2">
    <location>
        <begin position="13"/>
        <end position="187"/>
    </location>
</feature>
<protein>
    <submittedName>
        <fullName evidence="4">Iron-containing alcohol dehydrogenase</fullName>
    </submittedName>
</protein>
<dbReference type="Proteomes" id="UP001498469">
    <property type="component" value="Unassembled WGS sequence"/>
</dbReference>
<name>A0ABU7UP62_9CLOT</name>
<dbReference type="Pfam" id="PF25137">
    <property type="entry name" value="ADH_Fe_C"/>
    <property type="match status" value="1"/>
</dbReference>
<evidence type="ECO:0000256" key="1">
    <source>
        <dbReference type="ARBA" id="ARBA00023002"/>
    </source>
</evidence>
<dbReference type="RefSeq" id="WP_216248806.1">
    <property type="nucleotide sequence ID" value="NZ_JAZHFS010000011.1"/>
</dbReference>
<feature type="domain" description="Fe-containing alcohol dehydrogenase-like C-terminal" evidence="3">
    <location>
        <begin position="198"/>
        <end position="394"/>
    </location>
</feature>
<evidence type="ECO:0000313" key="4">
    <source>
        <dbReference type="EMBL" id="MEF2113201.1"/>
    </source>
</evidence>
<evidence type="ECO:0000259" key="2">
    <source>
        <dbReference type="Pfam" id="PF00465"/>
    </source>
</evidence>
<dbReference type="InterPro" id="IPR056798">
    <property type="entry name" value="ADH_Fe_C"/>
</dbReference>
<sequence>MEELKINFNMYVPTRFIFGCGRLNELHEQKLPGKKAMVVISNGKSTKENGSLKRTIDELTIAGVESVVFDKVQTNPLKSTVIAGAKTARDNGCDFIVALGGGSVIDASKVIAAMATNDGDIWDYISGGTGKGKAIENDPLGVICITTTAGTGSEADPYGVITNDETNEKIGFGGDDRLFPLISIIDPELMKTVPSKLTAYQGFDALFHSTESYISKYASLMSDMYALTAIENAAKYLTRAVKDGSNMEAREHMAFANTLSGIVMTVSVTTAEHSIEHAMSAYHQELPHGAGLIMISKAFYEFFIDRHACDERFIAMAKAMGIKEANKPEDFITALVDLQKACGVDELKMSDYGIAPDEFDKIATNARETNGFLFTANPCEMTNQDVVDVLRNSYR</sequence>
<dbReference type="InterPro" id="IPR039697">
    <property type="entry name" value="Alcohol_dehydrogenase_Fe"/>
</dbReference>
<dbReference type="Pfam" id="PF00465">
    <property type="entry name" value="Fe-ADH"/>
    <property type="match status" value="1"/>
</dbReference>
<organism evidence="4 5">
    <name type="scientific">Clostridium frigoriphilum</name>
    <dbReference type="NCBI Taxonomy" id="443253"/>
    <lineage>
        <taxon>Bacteria</taxon>
        <taxon>Bacillati</taxon>
        <taxon>Bacillota</taxon>
        <taxon>Clostridia</taxon>
        <taxon>Eubacteriales</taxon>
        <taxon>Clostridiaceae</taxon>
        <taxon>Clostridium</taxon>
    </lineage>
</organism>
<dbReference type="EMBL" id="JAZHFS010000011">
    <property type="protein sequence ID" value="MEF2113201.1"/>
    <property type="molecule type" value="Genomic_DNA"/>
</dbReference>
<dbReference type="PANTHER" id="PTHR11496">
    <property type="entry name" value="ALCOHOL DEHYDROGENASE"/>
    <property type="match status" value="1"/>
</dbReference>
<gene>
    <name evidence="4" type="ORF">SJI18_12885</name>
</gene>
<dbReference type="PANTHER" id="PTHR11496:SF104">
    <property type="entry name" value="3-DEOXY-ALPHA-D-MANNO-OCTULOSONATE 8-OXIDASE"/>
    <property type="match status" value="1"/>
</dbReference>
<keyword evidence="1" id="KW-0560">Oxidoreductase</keyword>
<evidence type="ECO:0000313" key="5">
    <source>
        <dbReference type="Proteomes" id="UP001498469"/>
    </source>
</evidence>
<dbReference type="CDD" id="cd08185">
    <property type="entry name" value="Fe-ADH-like"/>
    <property type="match status" value="1"/>
</dbReference>
<keyword evidence="5" id="KW-1185">Reference proteome</keyword>